<proteinExistence type="predicted"/>
<dbReference type="AlphaFoldDB" id="A0A4S3JUM7"/>
<evidence type="ECO:0000313" key="4">
    <source>
        <dbReference type="Proteomes" id="UP000324241"/>
    </source>
</evidence>
<dbReference type="Proteomes" id="UP000308092">
    <property type="component" value="Unassembled WGS sequence"/>
</dbReference>
<organism evidence="2 3">
    <name type="scientific">Aspergillus tanneri</name>
    <dbReference type="NCBI Taxonomy" id="1220188"/>
    <lineage>
        <taxon>Eukaryota</taxon>
        <taxon>Fungi</taxon>
        <taxon>Dikarya</taxon>
        <taxon>Ascomycota</taxon>
        <taxon>Pezizomycotina</taxon>
        <taxon>Eurotiomycetes</taxon>
        <taxon>Eurotiomycetidae</taxon>
        <taxon>Eurotiales</taxon>
        <taxon>Aspergillaceae</taxon>
        <taxon>Aspergillus</taxon>
        <taxon>Aspergillus subgen. Circumdati</taxon>
    </lineage>
</organism>
<reference evidence="2 3" key="1">
    <citation type="submission" date="2019-03" db="EMBL/GenBank/DDBJ databases">
        <title>The genome sequence of a newly discovered highly antifungal drug resistant Aspergillus species, Aspergillus tanneri NIH 1004.</title>
        <authorList>
            <person name="Mounaud S."/>
            <person name="Singh I."/>
            <person name="Joardar V."/>
            <person name="Pakala S."/>
            <person name="Pakala S."/>
            <person name="Venepally P."/>
            <person name="Hoover J."/>
            <person name="Nierman W."/>
            <person name="Chung J."/>
            <person name="Losada L."/>
        </authorList>
    </citation>
    <scope>NUCLEOTIDE SEQUENCE [LARGE SCALE GENOMIC DNA]</scope>
    <source>
        <strain evidence="2 3">NIH1004</strain>
    </source>
</reference>
<evidence type="ECO:0000313" key="1">
    <source>
        <dbReference type="EMBL" id="KAA8643466.1"/>
    </source>
</evidence>
<evidence type="ECO:0000313" key="2">
    <source>
        <dbReference type="EMBL" id="THC99098.1"/>
    </source>
</evidence>
<dbReference type="VEuPathDB" id="FungiDB:EYZ11_001419"/>
<name>A0A4S3JUM7_9EURO</name>
<dbReference type="GeneID" id="54332937"/>
<sequence>MEATHYSSRSYVLGFVSCLPDTEYTAAEDLARPSSDSVQNPGRQRYTSSKLANVLWTYALHRRQRIVTGTGRSWTVVASCPRFMPGTGLARETNSMEQFIWHRVLPKMLPVVRVVTGALNVHTPEESGASLAWLTIAPEVVTQWGVF</sequence>
<dbReference type="Proteomes" id="UP000324241">
    <property type="component" value="Unassembled WGS sequence"/>
</dbReference>
<accession>A0A4S3JUM7</accession>
<evidence type="ECO:0000313" key="3">
    <source>
        <dbReference type="Proteomes" id="UP000308092"/>
    </source>
</evidence>
<dbReference type="Gene3D" id="3.40.50.720">
    <property type="entry name" value="NAD(P)-binding Rossmann-like Domain"/>
    <property type="match status" value="1"/>
</dbReference>
<gene>
    <name evidence="1" type="ORF">ATNIH1004_010235</name>
    <name evidence="2" type="ORF">EYZ11_001419</name>
</gene>
<dbReference type="EMBL" id="SOSA01000026">
    <property type="protein sequence ID" value="THC99098.1"/>
    <property type="molecule type" value="Genomic_DNA"/>
</dbReference>
<dbReference type="STRING" id="1220188.A0A4S3JUM7"/>
<dbReference type="EMBL" id="QUQM01000005">
    <property type="protein sequence ID" value="KAA8643466.1"/>
    <property type="molecule type" value="Genomic_DNA"/>
</dbReference>
<keyword evidence="3" id="KW-1185">Reference proteome</keyword>
<reference evidence="1 4" key="2">
    <citation type="submission" date="2019-08" db="EMBL/GenBank/DDBJ databases">
        <title>The genome sequence of a newly discovered highly antifungal drug resistant Aspergillus species, Aspergillus tanneri NIH 1004.</title>
        <authorList>
            <person name="Mounaud S."/>
            <person name="Singh I."/>
            <person name="Joardar V."/>
            <person name="Pakala S."/>
            <person name="Pakala S."/>
            <person name="Venepally P."/>
            <person name="Chung J.K."/>
            <person name="Losada L."/>
            <person name="Nierman W.C."/>
        </authorList>
    </citation>
    <scope>NUCLEOTIDE SEQUENCE [LARGE SCALE GENOMIC DNA]</scope>
    <source>
        <strain evidence="1 4">NIH1004</strain>
    </source>
</reference>
<protein>
    <submittedName>
        <fullName evidence="2">Uncharacterized protein</fullName>
    </submittedName>
</protein>
<dbReference type="RefSeq" id="XP_033422828.1">
    <property type="nucleotide sequence ID" value="XM_033574810.1"/>
</dbReference>
<dbReference type="OrthoDB" id="542013at2759"/>
<comment type="caution">
    <text evidence="2">The sequence shown here is derived from an EMBL/GenBank/DDBJ whole genome shotgun (WGS) entry which is preliminary data.</text>
</comment>